<reference evidence="1" key="1">
    <citation type="submission" date="2021-01" db="EMBL/GenBank/DDBJ databases">
        <authorList>
            <person name="Kaushik A."/>
        </authorList>
    </citation>
    <scope>NUCLEOTIDE SEQUENCE</scope>
    <source>
        <strain evidence="1">AG6-10EEA</strain>
    </source>
</reference>
<accession>A0A8H3D9L7</accession>
<dbReference type="EMBL" id="CAJMXA010003745">
    <property type="protein sequence ID" value="CAE6513868.1"/>
    <property type="molecule type" value="Genomic_DNA"/>
</dbReference>
<protein>
    <submittedName>
        <fullName evidence="1">Uncharacterized protein</fullName>
    </submittedName>
</protein>
<evidence type="ECO:0000313" key="2">
    <source>
        <dbReference type="Proteomes" id="UP000663853"/>
    </source>
</evidence>
<dbReference type="AlphaFoldDB" id="A0A8H3D9L7"/>
<gene>
    <name evidence="1" type="ORF">RDB_LOCUS133510</name>
</gene>
<dbReference type="Proteomes" id="UP000663853">
    <property type="component" value="Unassembled WGS sequence"/>
</dbReference>
<proteinExistence type="predicted"/>
<organism evidence="1 2">
    <name type="scientific">Rhizoctonia solani</name>
    <dbReference type="NCBI Taxonomy" id="456999"/>
    <lineage>
        <taxon>Eukaryota</taxon>
        <taxon>Fungi</taxon>
        <taxon>Dikarya</taxon>
        <taxon>Basidiomycota</taxon>
        <taxon>Agaricomycotina</taxon>
        <taxon>Agaricomycetes</taxon>
        <taxon>Cantharellales</taxon>
        <taxon>Ceratobasidiaceae</taxon>
        <taxon>Rhizoctonia</taxon>
    </lineage>
</organism>
<sequence>MHEHEEPLYLDFQSRFQAFDVDPIQKLVVLIEASYETPSYAQLHFRSLVHGKPHPLARLSTISIQLENSGPELVEEGASLEIQTEVAGNLLIAQCSWLDTKCDLYEVLILDWISGVLLGRICSRAICAPSVALLDKDHLALYSATSRCQSKHPDVVALLVYQVPSNALSCGDANGHFETAPYTSLVPSLVLEFPRVQDPIIIHWTSSMRTGQGIGQIVFDGLVEFSRSRVPILDVKISLSNPESDFGAGGSSLETTYIPTYQVYVSTCHIFELLDHKGPGKVTLSWNQWGPRATRWFDDERRRSPMAGSQCIQWKARRRYQKLSSIEFNPPSIEQYLTPFPGNSSPAHDARNRTKGTLSATHRRSIHEYRPLTPDMTRASDKVPVEMFGTDSKSVFHVGFEELVESCLPYRVTAPGSRVPSCLFWELKGHRLLGRQVEKADDPVMLPLLVYGLY</sequence>
<name>A0A8H3D9L7_9AGAM</name>
<comment type="caution">
    <text evidence="1">The sequence shown here is derived from an EMBL/GenBank/DDBJ whole genome shotgun (WGS) entry which is preliminary data.</text>
</comment>
<evidence type="ECO:0000313" key="1">
    <source>
        <dbReference type="EMBL" id="CAE6513868.1"/>
    </source>
</evidence>